<sequence length="122" mass="14735">MFYGLFLLSEMDAKLKGILYYSMAHLHQFERPDQYEPYLLKAIAEYPEFPRYHLNLGRYYISNENIEKGKLYIKEGLLRVKECFNEASPLEFEISLYTFIDEEIGGLYMFDEFYKKYKEMSL</sequence>
<keyword evidence="2" id="KW-1185">Reference proteome</keyword>
<dbReference type="SUPFAM" id="SSF48452">
    <property type="entry name" value="TPR-like"/>
    <property type="match status" value="1"/>
</dbReference>
<dbReference type="EMBL" id="CP109617">
    <property type="protein sequence ID" value="WED53993.1"/>
    <property type="molecule type" value="Genomic_DNA"/>
</dbReference>
<name>A0ABY8AYI0_9BACL</name>
<dbReference type="RefSeq" id="WP_214813242.1">
    <property type="nucleotide sequence ID" value="NZ_CP109617.1"/>
</dbReference>
<organism evidence="1 2">
    <name type="scientific">Exiguobacterium profundum</name>
    <dbReference type="NCBI Taxonomy" id="307643"/>
    <lineage>
        <taxon>Bacteria</taxon>
        <taxon>Bacillati</taxon>
        <taxon>Bacillota</taxon>
        <taxon>Bacilli</taxon>
        <taxon>Bacillales</taxon>
        <taxon>Bacillales Family XII. Incertae Sedis</taxon>
        <taxon>Exiguobacterium</taxon>
    </lineage>
</organism>
<dbReference type="Proteomes" id="UP001219957">
    <property type="component" value="Chromosome"/>
</dbReference>
<evidence type="ECO:0000313" key="1">
    <source>
        <dbReference type="EMBL" id="WED53993.1"/>
    </source>
</evidence>
<dbReference type="Gene3D" id="1.25.40.10">
    <property type="entry name" value="Tetratricopeptide repeat domain"/>
    <property type="match status" value="1"/>
</dbReference>
<evidence type="ECO:0000313" key="2">
    <source>
        <dbReference type="Proteomes" id="UP001219957"/>
    </source>
</evidence>
<proteinExistence type="predicted"/>
<protein>
    <recommendedName>
        <fullName evidence="3">Tetratricopeptide repeat protein</fullName>
    </recommendedName>
</protein>
<dbReference type="InterPro" id="IPR011990">
    <property type="entry name" value="TPR-like_helical_dom_sf"/>
</dbReference>
<reference evidence="1 2" key="1">
    <citation type="submission" date="2022-10" db="EMBL/GenBank/DDBJ databases">
        <title>Complete genome sequence of Exiguobacterium profundum TSS-3 isolated from an extremely saline-alkaline spring located in Ixtapa, Chiapas-Mexico.</title>
        <authorList>
            <person name="Rincon-Rosales R."/>
            <person name="Rogel M.A."/>
            <person name="Rincon-Molina C.I."/>
            <person name="Guerrero G."/>
            <person name="Manzano-Gomez L.A."/>
            <person name="Lopez-Lopez A."/>
            <person name="Rincon Molina F.A."/>
            <person name="Martinez-Romero E."/>
        </authorList>
    </citation>
    <scope>NUCLEOTIDE SEQUENCE [LARGE SCALE GENOMIC DNA]</scope>
    <source>
        <strain evidence="1 2">TSS-3</strain>
    </source>
</reference>
<gene>
    <name evidence="1" type="ORF">OE059_07985</name>
</gene>
<evidence type="ECO:0008006" key="3">
    <source>
        <dbReference type="Google" id="ProtNLM"/>
    </source>
</evidence>
<accession>A0ABY8AYI0</accession>